<evidence type="ECO:0000313" key="2">
    <source>
        <dbReference type="EMBL" id="PKI35542.1"/>
    </source>
</evidence>
<evidence type="ECO:0000256" key="1">
    <source>
        <dbReference type="SAM" id="MobiDB-lite"/>
    </source>
</evidence>
<protein>
    <submittedName>
        <fullName evidence="2">Uncharacterized protein</fullName>
    </submittedName>
</protein>
<gene>
    <name evidence="2" type="ORF">CRG98_043996</name>
</gene>
<organism evidence="2 3">
    <name type="scientific">Punica granatum</name>
    <name type="common">Pomegranate</name>
    <dbReference type="NCBI Taxonomy" id="22663"/>
    <lineage>
        <taxon>Eukaryota</taxon>
        <taxon>Viridiplantae</taxon>
        <taxon>Streptophyta</taxon>
        <taxon>Embryophyta</taxon>
        <taxon>Tracheophyta</taxon>
        <taxon>Spermatophyta</taxon>
        <taxon>Magnoliopsida</taxon>
        <taxon>eudicotyledons</taxon>
        <taxon>Gunneridae</taxon>
        <taxon>Pentapetalae</taxon>
        <taxon>rosids</taxon>
        <taxon>malvids</taxon>
        <taxon>Myrtales</taxon>
        <taxon>Lythraceae</taxon>
        <taxon>Punica</taxon>
    </lineage>
</organism>
<dbReference type="EMBL" id="PGOL01005256">
    <property type="protein sequence ID" value="PKI35542.1"/>
    <property type="molecule type" value="Genomic_DNA"/>
</dbReference>
<reference evidence="2 3" key="1">
    <citation type="submission" date="2017-11" db="EMBL/GenBank/DDBJ databases">
        <title>De-novo sequencing of pomegranate (Punica granatum L.) genome.</title>
        <authorList>
            <person name="Akparov Z."/>
            <person name="Amiraslanov A."/>
            <person name="Hajiyeva S."/>
            <person name="Abbasov M."/>
            <person name="Kaur K."/>
            <person name="Hamwieh A."/>
            <person name="Solovyev V."/>
            <person name="Salamov A."/>
            <person name="Braich B."/>
            <person name="Kosarev P."/>
            <person name="Mahmoud A."/>
            <person name="Hajiyev E."/>
            <person name="Babayeva S."/>
            <person name="Izzatullayeva V."/>
            <person name="Mammadov A."/>
            <person name="Mammadov A."/>
            <person name="Sharifova S."/>
            <person name="Ojaghi J."/>
            <person name="Eynullazada K."/>
            <person name="Bayramov B."/>
            <person name="Abdulazimova A."/>
            <person name="Shahmuradov I."/>
        </authorList>
    </citation>
    <scope>NUCLEOTIDE SEQUENCE [LARGE SCALE GENOMIC DNA]</scope>
    <source>
        <strain evidence="3">cv. AG2017</strain>
        <tissue evidence="2">Leaf</tissue>
    </source>
</reference>
<evidence type="ECO:0000313" key="3">
    <source>
        <dbReference type="Proteomes" id="UP000233551"/>
    </source>
</evidence>
<feature type="region of interest" description="Disordered" evidence="1">
    <location>
        <begin position="94"/>
        <end position="113"/>
    </location>
</feature>
<proteinExistence type="predicted"/>
<dbReference type="Proteomes" id="UP000233551">
    <property type="component" value="Unassembled WGS sequence"/>
</dbReference>
<keyword evidence="3" id="KW-1185">Reference proteome</keyword>
<sequence>MKRSVNIRILKTLTGSFRRGTQLGKVFHGPWINQVALRVEAKREREVLGRLPRLHLRWEAELVAIIKMCCGVHSRSESSRFLFESAALQQKSRKNAATYTGMDPLEGRRGQKEGSKDRLRVAYVVMLRRKAVIVV</sequence>
<dbReference type="AlphaFoldDB" id="A0A2I0HV15"/>
<accession>A0A2I0HV15</accession>
<name>A0A2I0HV15_PUNGR</name>
<comment type="caution">
    <text evidence="2">The sequence shown here is derived from an EMBL/GenBank/DDBJ whole genome shotgun (WGS) entry which is preliminary data.</text>
</comment>